<dbReference type="GO" id="GO:0006952">
    <property type="term" value="P:defense response"/>
    <property type="evidence" value="ECO:0007669"/>
    <property type="project" value="UniProtKB-KW"/>
</dbReference>
<dbReference type="Gene3D" id="3.30.420.10">
    <property type="entry name" value="Ribonuclease H-like superfamily/Ribonuclease H"/>
    <property type="match status" value="1"/>
</dbReference>
<dbReference type="InterPro" id="IPR042197">
    <property type="entry name" value="Apaf_helical"/>
</dbReference>
<dbReference type="PANTHER" id="PTHR33463:SF198">
    <property type="entry name" value="RPP4C3"/>
    <property type="match status" value="1"/>
</dbReference>
<protein>
    <recommendedName>
        <fullName evidence="5">Integrase catalytic domain-containing protein</fullName>
    </recommendedName>
</protein>
<dbReference type="PANTHER" id="PTHR33463">
    <property type="entry name" value="NB-ARC DOMAIN-CONTAINING PROTEIN-RELATED"/>
    <property type="match status" value="1"/>
</dbReference>
<dbReference type="GO" id="GO:0003676">
    <property type="term" value="F:nucleic acid binding"/>
    <property type="evidence" value="ECO:0007669"/>
    <property type="project" value="InterPro"/>
</dbReference>
<dbReference type="InterPro" id="IPR057135">
    <property type="entry name" value="At4g27190-like_LRR"/>
</dbReference>
<evidence type="ECO:0000256" key="2">
    <source>
        <dbReference type="ARBA" id="ARBA00022741"/>
    </source>
</evidence>
<dbReference type="OrthoDB" id="1938465at2759"/>
<comment type="caution">
    <text evidence="6">The sequence shown here is derived from an EMBL/GenBank/DDBJ whole genome shotgun (WGS) entry which is preliminary data.</text>
</comment>
<dbReference type="InterPro" id="IPR036397">
    <property type="entry name" value="RNaseH_sf"/>
</dbReference>
<proteinExistence type="predicted"/>
<evidence type="ECO:0000313" key="6">
    <source>
        <dbReference type="EMBL" id="TXG66095.1"/>
    </source>
</evidence>
<dbReference type="InterPro" id="IPR032675">
    <property type="entry name" value="LRR_dom_sf"/>
</dbReference>
<dbReference type="SUPFAM" id="SSF52540">
    <property type="entry name" value="P-loop containing nucleoside triphosphate hydrolases"/>
    <property type="match status" value="1"/>
</dbReference>
<dbReference type="InterPro" id="IPR025724">
    <property type="entry name" value="GAG-pre-integrase_dom"/>
</dbReference>
<evidence type="ECO:0000256" key="3">
    <source>
        <dbReference type="ARBA" id="ARBA00022821"/>
    </source>
</evidence>
<dbReference type="SUPFAM" id="SSF52058">
    <property type="entry name" value="L domain-like"/>
    <property type="match status" value="1"/>
</dbReference>
<organism evidence="6 7">
    <name type="scientific">Acer yangbiense</name>
    <dbReference type="NCBI Taxonomy" id="1000413"/>
    <lineage>
        <taxon>Eukaryota</taxon>
        <taxon>Viridiplantae</taxon>
        <taxon>Streptophyta</taxon>
        <taxon>Embryophyta</taxon>
        <taxon>Tracheophyta</taxon>
        <taxon>Spermatophyta</taxon>
        <taxon>Magnoliopsida</taxon>
        <taxon>eudicotyledons</taxon>
        <taxon>Gunneridae</taxon>
        <taxon>Pentapetalae</taxon>
        <taxon>rosids</taxon>
        <taxon>malvids</taxon>
        <taxon>Sapindales</taxon>
        <taxon>Sapindaceae</taxon>
        <taxon>Hippocastanoideae</taxon>
        <taxon>Acereae</taxon>
        <taxon>Acer</taxon>
    </lineage>
</organism>
<dbReference type="InterPro" id="IPR027417">
    <property type="entry name" value="P-loop_NTPase"/>
</dbReference>
<dbReference type="SUPFAM" id="SSF53098">
    <property type="entry name" value="Ribonuclease H-like"/>
    <property type="match status" value="1"/>
</dbReference>
<dbReference type="Proteomes" id="UP000323000">
    <property type="component" value="Chromosome 3"/>
</dbReference>
<keyword evidence="1" id="KW-0677">Repeat</keyword>
<accession>A0A5C7IA41</accession>
<dbReference type="PROSITE" id="PS50994">
    <property type="entry name" value="INTEGRASE"/>
    <property type="match status" value="1"/>
</dbReference>
<keyword evidence="3" id="KW-0611">Plant defense</keyword>
<gene>
    <name evidence="6" type="ORF">EZV62_007370</name>
</gene>
<evidence type="ECO:0000259" key="5">
    <source>
        <dbReference type="PROSITE" id="PS50994"/>
    </source>
</evidence>
<dbReference type="EMBL" id="VAHF01000003">
    <property type="protein sequence ID" value="TXG66095.1"/>
    <property type="molecule type" value="Genomic_DNA"/>
</dbReference>
<dbReference type="InterPro" id="IPR001584">
    <property type="entry name" value="Integrase_cat-core"/>
</dbReference>
<dbReference type="GO" id="GO:0015074">
    <property type="term" value="P:DNA integration"/>
    <property type="evidence" value="ECO:0007669"/>
    <property type="project" value="InterPro"/>
</dbReference>
<dbReference type="Gene3D" id="1.10.8.430">
    <property type="entry name" value="Helical domain of apoptotic protease-activating factors"/>
    <property type="match status" value="1"/>
</dbReference>
<dbReference type="GO" id="GO:0043531">
    <property type="term" value="F:ADP binding"/>
    <property type="evidence" value="ECO:0007669"/>
    <property type="project" value="InterPro"/>
</dbReference>
<sequence length="1542" mass="173296">MARDDQDKPECSLAIMTPQLNMVKSASNPSVVNSFVSKFPVNSANKKFDVALAAKTNSIIWHAKLGHPSAIVLQKVLSSMHFNVNVNALHFCDACKLGKHHQLPFIKHHVSVSAPLELIYSDILGPSPTLSTAGFHYYIIFVDAFTRFSWLFPIKLKSDAFSIFIKFQKSVELEFNRKIKALHTDMGGEYIAFLPHLSSLGIIARFSCPHTHQQNGVSERKHRHVVEIGLTLLAHANLPLRFWAKAFETATFLINNLPSSVLNFMSPFEKLFSRKPNYAFLKTFGCSCFPYLRYYSKHKFDFHSAKCIFLGYSMSHKGYKCLHPSGKIYVSRHVVFNETEFPYPLLFSTKVNSQMSSASLPIDVLQNASTSLSPSVIPCCAPLAHSPHASGTISNSSDVDSSPLSTTAVPSGIELPTAVAQPTLPGPIHSMMTRTRTGTIAQKHYTLTPQVFTSTHSPAPSPEPKNVKAALADPLCDCIEQSDLEVLAKDIAEACGGLPIAIVTTACTLKNKKQSEWKNALQELRRPSVRNFEGVAAAAYKSIEVSYSQLKDGELKSTFLLCSMMGYISTGNLLKYGVGLGMFECINTLEEAWDRVGTLIRKLVSSSLLLDTNNESFSMHDAVRIVANSIACRDQHMFMVTNDVVPMNWVDKDTLKTCTGISLQNISELPKELLRVLHLVGFDLLSLPTSLGLLVNLRALCMDKCKVKDIALIGELKTLEILNFRDSKIMRLPVEICKLIGLRFLDLNGCSNLKDIPPNFISSLTRLEELYLGGTSIQWEVQGRRKTCLDELKRLSHLTTLEISILHAKVLSKGLFSKKLERYNITIGRCSWDHRLRLKQHETSRKLELNLGTSCSCFEFEDVPPKTPSVKNILSVLDGQGFPELEQLWVQDGPCLLTVVDCFESESHDPFPSLETLVLHKVINLEKIYNGLLGAEFFCQLRTIIVGKCEKLKNIFSFSTTRALPLQEIEVFDCANMTQIFSIGREEDKIQLKELRSMTLARLPQLRVFCSASEVILEEEVNTLTPFFNEKDGFLSLENIEVFNLDNLKIICQEQQLAEDLFCNLKSMTIKRCNKLLMLEGFSRLEFLYVSSIARSLPQLEKLDIHYCGLEVIVAEEKEEETTSSRFQENKEESHLLAQQPLFLVKKDSFPNLEELILSGQADKMISWIQFSEHLFCKLKCLQVCNDESKIFPVEKYPQIKSLHLRSLYKLEHIWKQDTKLVLQSVEALVIWNCHKLIDLAPSSANIQNLTTICVSKCNTLKNLVTSSTAKSLVQLTEIKISNCSQMIEVVANEGGDIKEDEIVFSNLKSVVLDGLSSRTSFHSGNYAFKFPSLEQLTGKYCPEMEIFTSQLLCTPMLHNVNGFQQGEYNWESDLNTIIGRMCKRENFPEFYRRLRLFMLNFSEYRCVNSALLQNFLSSTEDGGETSAEDCSETSAEVLSFEVFLSRPRPLKLKIAKIVVSIAKVSRYRKPSHRTAEFVAAPHAYNVEVTGNPPNPKPSRNKPSPLHPPVRSSSYGNRLAVPPHLEVAKSKWVKLLEGLEGI</sequence>
<dbReference type="InterPro" id="IPR050905">
    <property type="entry name" value="Plant_NBS-LRR"/>
</dbReference>
<feature type="domain" description="Integrase catalytic" evidence="5">
    <location>
        <begin position="111"/>
        <end position="275"/>
    </location>
</feature>
<dbReference type="InterPro" id="IPR055414">
    <property type="entry name" value="LRR_R13L4/SHOC2-like"/>
</dbReference>
<dbReference type="Pfam" id="PF23598">
    <property type="entry name" value="LRR_14"/>
    <property type="match status" value="1"/>
</dbReference>
<dbReference type="InterPro" id="IPR012337">
    <property type="entry name" value="RNaseH-like_sf"/>
</dbReference>
<dbReference type="InterPro" id="IPR057670">
    <property type="entry name" value="SH3_retrovirus"/>
</dbReference>
<dbReference type="Pfam" id="PF23247">
    <property type="entry name" value="LRR_RPS2"/>
    <property type="match status" value="2"/>
</dbReference>
<name>A0A5C7IA41_9ROSI</name>
<dbReference type="Pfam" id="PF25597">
    <property type="entry name" value="SH3_retrovirus"/>
    <property type="match status" value="1"/>
</dbReference>
<dbReference type="Pfam" id="PF13976">
    <property type="entry name" value="gag_pre-integrs"/>
    <property type="match status" value="1"/>
</dbReference>
<dbReference type="Gene3D" id="3.80.10.10">
    <property type="entry name" value="Ribonuclease Inhibitor"/>
    <property type="match status" value="2"/>
</dbReference>
<reference evidence="7" key="1">
    <citation type="journal article" date="2019" name="Gigascience">
        <title>De novo genome assembly of the endangered Acer yangbiense, a plant species with extremely small populations endemic to Yunnan Province, China.</title>
        <authorList>
            <person name="Yang J."/>
            <person name="Wariss H.M."/>
            <person name="Tao L."/>
            <person name="Zhang R."/>
            <person name="Yun Q."/>
            <person name="Hollingsworth P."/>
            <person name="Dao Z."/>
            <person name="Luo G."/>
            <person name="Guo H."/>
            <person name="Ma Y."/>
            <person name="Sun W."/>
        </authorList>
    </citation>
    <scope>NUCLEOTIDE SEQUENCE [LARGE SCALE GENOMIC DNA]</scope>
    <source>
        <strain evidence="7">cv. Malutang</strain>
    </source>
</reference>
<feature type="region of interest" description="Disordered" evidence="4">
    <location>
        <begin position="1489"/>
        <end position="1517"/>
    </location>
</feature>
<keyword evidence="2" id="KW-0547">Nucleotide-binding</keyword>
<keyword evidence="7" id="KW-1185">Reference proteome</keyword>
<evidence type="ECO:0000256" key="4">
    <source>
        <dbReference type="SAM" id="MobiDB-lite"/>
    </source>
</evidence>
<dbReference type="SUPFAM" id="SSF52047">
    <property type="entry name" value="RNI-like"/>
    <property type="match status" value="1"/>
</dbReference>
<dbReference type="GO" id="GO:0005524">
    <property type="term" value="F:ATP binding"/>
    <property type="evidence" value="ECO:0007669"/>
    <property type="project" value="UniProtKB-KW"/>
</dbReference>
<evidence type="ECO:0000256" key="1">
    <source>
        <dbReference type="ARBA" id="ARBA00022737"/>
    </source>
</evidence>
<evidence type="ECO:0000313" key="7">
    <source>
        <dbReference type="Proteomes" id="UP000323000"/>
    </source>
</evidence>